<dbReference type="Pfam" id="PF07517">
    <property type="entry name" value="SecA_DEAD"/>
    <property type="match status" value="1"/>
</dbReference>
<keyword evidence="3 10" id="KW-0813">Transport</keyword>
<dbReference type="InterPro" id="IPR044722">
    <property type="entry name" value="SecA_SF2_C"/>
</dbReference>
<evidence type="ECO:0000313" key="15">
    <source>
        <dbReference type="Proteomes" id="UP001061958"/>
    </source>
</evidence>
<dbReference type="InterPro" id="IPR011130">
    <property type="entry name" value="SecA_preprotein_X-link_dom"/>
</dbReference>
<keyword evidence="4 10" id="KW-0547">Nucleotide-binding</keyword>
<keyword evidence="8 10" id="KW-0811">Translocation</keyword>
<keyword evidence="6 10" id="KW-0653">Protein transport</keyword>
<name>A0A9C7BUT3_9RHOD</name>
<dbReference type="Gene3D" id="3.90.1440.10">
    <property type="entry name" value="SecA, preprotein cross-linking domain"/>
    <property type="match status" value="1"/>
</dbReference>
<feature type="binding site" evidence="10">
    <location>
        <position position="494"/>
    </location>
    <ligand>
        <name>ATP</name>
        <dbReference type="ChEBI" id="CHEBI:30616"/>
    </ligand>
</feature>
<dbReference type="CDD" id="cd18803">
    <property type="entry name" value="SF2_C_secA"/>
    <property type="match status" value="1"/>
</dbReference>
<dbReference type="SUPFAM" id="SSF81886">
    <property type="entry name" value="Helical scaffold and wing domains of SecA"/>
    <property type="match status" value="1"/>
</dbReference>
<dbReference type="Pfam" id="PF01043">
    <property type="entry name" value="SecA_PP_bind"/>
    <property type="match status" value="1"/>
</dbReference>
<evidence type="ECO:0000256" key="6">
    <source>
        <dbReference type="ARBA" id="ARBA00022927"/>
    </source>
</evidence>
<dbReference type="CDD" id="cd17928">
    <property type="entry name" value="DEXDc_SecA"/>
    <property type="match status" value="1"/>
</dbReference>
<dbReference type="NCBIfam" id="TIGR00963">
    <property type="entry name" value="secA"/>
    <property type="match status" value="1"/>
</dbReference>
<dbReference type="PANTHER" id="PTHR30612:SF0">
    <property type="entry name" value="CHLOROPLAST PROTEIN-TRANSPORTING ATPASE"/>
    <property type="match status" value="1"/>
</dbReference>
<dbReference type="AlphaFoldDB" id="A0A9C7BUT3"/>
<dbReference type="GO" id="GO:0017038">
    <property type="term" value="P:protein import"/>
    <property type="evidence" value="ECO:0007669"/>
    <property type="project" value="InterPro"/>
</dbReference>
<dbReference type="GO" id="GO:0065002">
    <property type="term" value="P:intracellular protein transmembrane transport"/>
    <property type="evidence" value="ECO:0007669"/>
    <property type="project" value="UniProtKB-UniRule"/>
</dbReference>
<dbReference type="Pfam" id="PF21090">
    <property type="entry name" value="P-loop_SecA"/>
    <property type="match status" value="1"/>
</dbReference>
<keyword evidence="5 10" id="KW-0067">ATP-binding</keyword>
<evidence type="ECO:0000256" key="3">
    <source>
        <dbReference type="ARBA" id="ARBA00022448"/>
    </source>
</evidence>
<evidence type="ECO:0000313" key="14">
    <source>
        <dbReference type="EMBL" id="BDE17637.1"/>
    </source>
</evidence>
<comment type="similarity">
    <text evidence="2 10 11">Belongs to the SecA family.</text>
</comment>
<dbReference type="PROSITE" id="PS51192">
    <property type="entry name" value="HELICASE_ATP_BIND_1"/>
    <property type="match status" value="1"/>
</dbReference>
<dbReference type="PANTHER" id="PTHR30612">
    <property type="entry name" value="SECA INNER MEMBRANE COMPONENT OF SEC PROTEIN SECRETION SYSTEM"/>
    <property type="match status" value="1"/>
</dbReference>
<dbReference type="Proteomes" id="UP001061958">
    <property type="component" value="Chloroplast Pltd"/>
</dbReference>
<reference evidence="14" key="1">
    <citation type="journal article" date="2022" name="Proc. Natl. Acad. Sci. U.S.A.">
        <title>Life cycle and functional genomics of the unicellular red alga Galdieria for elucidating algal and plant evolution and industrial use.</title>
        <authorList>
            <person name="Hirooka S."/>
            <person name="Itabashi T."/>
            <person name="Ichinose T.M."/>
            <person name="Onuma R."/>
            <person name="Fujiwara T."/>
            <person name="Yamashita S."/>
            <person name="Jong L.W."/>
            <person name="Tomita R."/>
            <person name="Iwane A.H."/>
            <person name="Miyagishima S.Y."/>
        </authorList>
    </citation>
    <scope>NUCLEOTIDE SEQUENCE</scope>
    <source>
        <strain evidence="14">NBRC 102759</strain>
    </source>
</reference>
<evidence type="ECO:0000256" key="10">
    <source>
        <dbReference type="HAMAP-Rule" id="MF_01382"/>
    </source>
</evidence>
<organism evidence="14 15">
    <name type="scientific">Galdieria partita</name>
    <dbReference type="NCBI Taxonomy" id="83374"/>
    <lineage>
        <taxon>Eukaryota</taxon>
        <taxon>Rhodophyta</taxon>
        <taxon>Bangiophyceae</taxon>
        <taxon>Galdieriales</taxon>
        <taxon>Galdieriaceae</taxon>
        <taxon>Galdieria</taxon>
    </lineage>
</organism>
<dbReference type="SMART" id="SM00958">
    <property type="entry name" value="SecA_PP_bind"/>
    <property type="match status" value="1"/>
</dbReference>
<feature type="binding site" evidence="10">
    <location>
        <begin position="104"/>
        <end position="108"/>
    </location>
    <ligand>
        <name>ATP</name>
        <dbReference type="ChEBI" id="CHEBI:30616"/>
    </ligand>
</feature>
<protein>
    <recommendedName>
        <fullName evidence="10 11">Protein translocase subunit SecA</fullName>
        <ecNumber evidence="10">7.4.2.8</ecNumber>
    </recommendedName>
</protein>
<sequence length="914" mass="106262">MININKFLSQIFNQEHLIEYRPIVDKINSLRPELRQLKNEELKKKSQFLQEKVDKGISLEVILPEAFAIIREVSKRVIGLEHFDVQLMGGIALHKGKIAEMKTGEGKTLVATLPAYLNSLLRKGVHIVTVNDYLAKRDSEWVGEIYRFLGLKVGLIQNFMNKDERKKNYLADITYVTNSELGFDYLRDNLVKSVDEIVQREFYYAIIDEVDSILIDEARTPLIISGQSNIIDEKYKICCEIVKELHKGAHYEIDHKYRNIILKDKGIVKCEELLNINDLYDIKDPWAPYILNALRAKELFQKNVHYIINNNQIIIVDEFTGRIMPGRRWADGLHQSIEAKENLEIQKETQTLASITYQNLFLLYPKLSGMTGTAKTEEAEFNKIYNLEVIVIPTNKPMIRKDLSDVIYKTEYYKWNAVLSECKENYSKGRPVLVGTTSVEKSELISSLLKAANIPHQVLNAKPENAEREAEIIAQAGRKYSITIATNMAGRGTDIILGGNIDYLAKSNLQFIYKSFIQKNNNDINFNCIYDTLIKPFDINLSYETKEVLKNFIINLKQYLNNINISEIDFEEKLILASKNLNQSDYLCIEIKKAYQSLISEYKIKFLKEHDEIIRLGGLYIIGTERHESRRIDNQLRGRAGRQGDPGSSRFFLSLEDSLLKTFGSDRLISLMNTLKLEDSIPIESSFINQSLESAQKKVESFYFNSRKQLFEYDKVLNTQRQIIYSERKKILLSDDNLLKKIVLEFILSSIDDCLASHLANEYNKKLNYQNKDNNNIVILFEDLLSLSNKFSNYLIDNIEVNGVRYFFHEQSLVNYELKSSLINKLEIGLMSDIERYFLLEQIDNEWKEHLKQISNLQETIGWRSYGQKDPLIEYKKESFNLFIKLIIQIRHNFTVSIFRFIPLLKDYEAIKQM</sequence>
<dbReference type="InterPro" id="IPR036266">
    <property type="entry name" value="SecA_Wing/Scaffold_sf"/>
</dbReference>
<dbReference type="FunFam" id="3.90.1440.10:FF:000003">
    <property type="entry name" value="Preprotein translocase SecA subunit"/>
    <property type="match status" value="1"/>
</dbReference>
<dbReference type="Pfam" id="PF07516">
    <property type="entry name" value="SecA_SW"/>
    <property type="match status" value="1"/>
</dbReference>
<dbReference type="SUPFAM" id="SSF81767">
    <property type="entry name" value="Pre-protein crosslinking domain of SecA"/>
    <property type="match status" value="1"/>
</dbReference>
<dbReference type="PROSITE" id="PS51196">
    <property type="entry name" value="SECA_MOTOR_DEAD"/>
    <property type="match status" value="1"/>
</dbReference>
<keyword evidence="9 10" id="KW-0472">Membrane</keyword>
<evidence type="ECO:0000256" key="1">
    <source>
        <dbReference type="ARBA" id="ARBA00004170"/>
    </source>
</evidence>
<dbReference type="InterPro" id="IPR020937">
    <property type="entry name" value="SecA_CS"/>
</dbReference>
<comment type="function">
    <text evidence="10">Has a central role in coupling the hydrolysis of ATP to the transfer of proteins across the thylakoid membrane.</text>
</comment>
<dbReference type="InterPro" id="IPR027417">
    <property type="entry name" value="P-loop_NTPase"/>
</dbReference>
<feature type="binding site" evidence="10">
    <location>
        <position position="86"/>
    </location>
    <ligand>
        <name>ATP</name>
        <dbReference type="ChEBI" id="CHEBI:30616"/>
    </ligand>
</feature>
<dbReference type="EC" id="7.4.2.8" evidence="10"/>
<accession>A0A9C7BUT3</accession>
<evidence type="ECO:0000259" key="12">
    <source>
        <dbReference type="PROSITE" id="PS51192"/>
    </source>
</evidence>
<dbReference type="InterPro" id="IPR000185">
    <property type="entry name" value="SecA"/>
</dbReference>
<evidence type="ECO:0000256" key="5">
    <source>
        <dbReference type="ARBA" id="ARBA00022840"/>
    </source>
</evidence>
<dbReference type="GO" id="GO:0008564">
    <property type="term" value="F:protein-exporting ATPase activity"/>
    <property type="evidence" value="ECO:0007669"/>
    <property type="project" value="UniProtKB-EC"/>
</dbReference>
<evidence type="ECO:0000256" key="7">
    <source>
        <dbReference type="ARBA" id="ARBA00022967"/>
    </source>
</evidence>
<dbReference type="GO" id="GO:0009570">
    <property type="term" value="C:chloroplast stroma"/>
    <property type="evidence" value="ECO:0007669"/>
    <property type="project" value="UniProtKB-SubCell"/>
</dbReference>
<geneLocation type="chloroplast" evidence="14"/>
<dbReference type="PRINTS" id="PR00906">
    <property type="entry name" value="SECA"/>
</dbReference>
<evidence type="ECO:0000256" key="9">
    <source>
        <dbReference type="ARBA" id="ARBA00023136"/>
    </source>
</evidence>
<dbReference type="GO" id="GO:0009535">
    <property type="term" value="C:chloroplast thylakoid membrane"/>
    <property type="evidence" value="ECO:0007669"/>
    <property type="project" value="UniProtKB-SubCell"/>
</dbReference>
<dbReference type="InterPro" id="IPR014018">
    <property type="entry name" value="SecA_motor_DEAD"/>
</dbReference>
<feature type="domain" description="Helicase ATP-binding" evidence="12">
    <location>
        <begin position="88"/>
        <end position="226"/>
    </location>
</feature>
<evidence type="ECO:0000256" key="4">
    <source>
        <dbReference type="ARBA" id="ARBA00022741"/>
    </source>
</evidence>
<keyword evidence="14" id="KW-0150">Chloroplast</keyword>
<dbReference type="GO" id="GO:0005524">
    <property type="term" value="F:ATP binding"/>
    <property type="evidence" value="ECO:0007669"/>
    <property type="project" value="UniProtKB-UniRule"/>
</dbReference>
<dbReference type="InterPro" id="IPR014001">
    <property type="entry name" value="Helicase_ATP-bd"/>
</dbReference>
<dbReference type="EMBL" id="AP025529">
    <property type="protein sequence ID" value="BDE17637.1"/>
    <property type="molecule type" value="Genomic_DNA"/>
</dbReference>
<dbReference type="SUPFAM" id="SSF52540">
    <property type="entry name" value="P-loop containing nucleoside triphosphate hydrolases"/>
    <property type="match status" value="2"/>
</dbReference>
<dbReference type="HAMAP" id="MF_01382">
    <property type="entry name" value="SecA"/>
    <property type="match status" value="1"/>
</dbReference>
<evidence type="ECO:0000256" key="11">
    <source>
        <dbReference type="RuleBase" id="RU003874"/>
    </source>
</evidence>
<evidence type="ECO:0000259" key="13">
    <source>
        <dbReference type="PROSITE" id="PS51196"/>
    </source>
</evidence>
<dbReference type="SMART" id="SM00957">
    <property type="entry name" value="SecA_DEAD"/>
    <property type="match status" value="1"/>
</dbReference>
<dbReference type="PROSITE" id="PS01312">
    <property type="entry name" value="SECA"/>
    <property type="match status" value="1"/>
</dbReference>
<evidence type="ECO:0000256" key="2">
    <source>
        <dbReference type="ARBA" id="ARBA00007650"/>
    </source>
</evidence>
<keyword evidence="10" id="KW-0793">Thylakoid</keyword>
<feature type="domain" description="SecA family profile" evidence="13">
    <location>
        <begin position="2"/>
        <end position="684"/>
    </location>
</feature>
<dbReference type="OrthoDB" id="27934at2759"/>
<dbReference type="FunFam" id="3.40.50.300:FF:000334">
    <property type="entry name" value="Protein translocase subunit SecA"/>
    <property type="match status" value="1"/>
</dbReference>
<dbReference type="Gene3D" id="3.40.50.300">
    <property type="entry name" value="P-loop containing nucleotide triphosphate hydrolases"/>
    <property type="match status" value="2"/>
</dbReference>
<evidence type="ECO:0000256" key="8">
    <source>
        <dbReference type="ARBA" id="ARBA00023010"/>
    </source>
</evidence>
<dbReference type="GO" id="GO:0006605">
    <property type="term" value="P:protein targeting"/>
    <property type="evidence" value="ECO:0007669"/>
    <property type="project" value="UniProtKB-UniRule"/>
</dbReference>
<comment type="subcellular location">
    <subcellularLocation>
        <location evidence="1">Membrane</location>
        <topology evidence="1">Peripheral membrane protein</topology>
    </subcellularLocation>
    <subcellularLocation>
        <location evidence="10">Plastid</location>
        <location evidence="10">Chloroplast stroma</location>
    </subcellularLocation>
    <subcellularLocation>
        <location evidence="10">Plastid</location>
        <location evidence="10">Chloroplast thylakoid membrane</location>
        <topology evidence="10">Peripheral membrane protein</topology>
    </subcellularLocation>
    <text evidence="10">A minor fraction is associated with the chloroplast thylakoid membrane.</text>
</comment>
<dbReference type="InterPro" id="IPR011116">
    <property type="entry name" value="SecA_Wing/Scaffold"/>
</dbReference>
<keyword evidence="7 10" id="KW-1278">Translocase</keyword>
<dbReference type="InterPro" id="IPR011115">
    <property type="entry name" value="SecA_DEAD"/>
</dbReference>
<keyword evidence="15" id="KW-1185">Reference proteome</keyword>
<keyword evidence="14" id="KW-0934">Plastid</keyword>
<dbReference type="InterPro" id="IPR036670">
    <property type="entry name" value="SecA_X-link_sf"/>
</dbReference>
<comment type="catalytic activity">
    <reaction evidence="10">
        <text>ATP + H2O + cellular proteinSide 1 = ADP + phosphate + cellular proteinSide 2.</text>
        <dbReference type="EC" id="7.4.2.8"/>
    </reaction>
</comment>
<dbReference type="Gene3D" id="1.10.3060.10">
    <property type="entry name" value="Helical scaffold and wing domains of SecA"/>
    <property type="match status" value="1"/>
</dbReference>
<gene>
    <name evidence="10 14" type="primary">secA</name>
    <name evidence="14" type="ORF">GpartN1_CHLp131</name>
</gene>
<proteinExistence type="inferred from homology"/>